<sequence length="36" mass="3903">MSDFWGFPGADMLAVAVIIVLSGLALYQARTFVTKI</sequence>
<dbReference type="AlphaFoldDB" id="A0A0F9P4Z4"/>
<organism evidence="2">
    <name type="scientific">marine sediment metagenome</name>
    <dbReference type="NCBI Taxonomy" id="412755"/>
    <lineage>
        <taxon>unclassified sequences</taxon>
        <taxon>metagenomes</taxon>
        <taxon>ecological metagenomes</taxon>
    </lineage>
</organism>
<keyword evidence="1" id="KW-0812">Transmembrane</keyword>
<comment type="caution">
    <text evidence="2">The sequence shown here is derived from an EMBL/GenBank/DDBJ whole genome shotgun (WGS) entry which is preliminary data.</text>
</comment>
<name>A0A0F9P4Z4_9ZZZZ</name>
<dbReference type="EMBL" id="LAZR01002686">
    <property type="protein sequence ID" value="KKN26885.1"/>
    <property type="molecule type" value="Genomic_DNA"/>
</dbReference>
<evidence type="ECO:0000256" key="1">
    <source>
        <dbReference type="SAM" id="Phobius"/>
    </source>
</evidence>
<evidence type="ECO:0000313" key="2">
    <source>
        <dbReference type="EMBL" id="KKN26885.1"/>
    </source>
</evidence>
<gene>
    <name evidence="2" type="ORF">LCGC14_0870200</name>
</gene>
<keyword evidence="1" id="KW-0472">Membrane</keyword>
<accession>A0A0F9P4Z4</accession>
<feature type="transmembrane region" description="Helical" evidence="1">
    <location>
        <begin position="12"/>
        <end position="29"/>
    </location>
</feature>
<keyword evidence="1" id="KW-1133">Transmembrane helix</keyword>
<proteinExistence type="predicted"/>
<protein>
    <submittedName>
        <fullName evidence="2">Uncharacterized protein</fullName>
    </submittedName>
</protein>
<reference evidence="2" key="1">
    <citation type="journal article" date="2015" name="Nature">
        <title>Complex archaea that bridge the gap between prokaryotes and eukaryotes.</title>
        <authorList>
            <person name="Spang A."/>
            <person name="Saw J.H."/>
            <person name="Jorgensen S.L."/>
            <person name="Zaremba-Niedzwiedzka K."/>
            <person name="Martijn J."/>
            <person name="Lind A.E."/>
            <person name="van Eijk R."/>
            <person name="Schleper C."/>
            <person name="Guy L."/>
            <person name="Ettema T.J."/>
        </authorList>
    </citation>
    <scope>NUCLEOTIDE SEQUENCE</scope>
</reference>